<reference evidence="22 23" key="1">
    <citation type="journal article" date="2014" name="PLoS ONE">
        <title>Global Analysis of Gene Expression Profiles in Physic Nut (Jatropha curcas L.) Seedlings Exposed to Salt Stress.</title>
        <authorList>
            <person name="Zhang L."/>
            <person name="Zhang C."/>
            <person name="Wu P."/>
            <person name="Chen Y."/>
            <person name="Li M."/>
            <person name="Jiang H."/>
            <person name="Wu G."/>
        </authorList>
    </citation>
    <scope>NUCLEOTIDE SEQUENCE [LARGE SCALE GENOMIC DNA]</scope>
    <source>
        <strain evidence="23">cv. GZQX0401</strain>
        <tissue evidence="22">Young leaves</tissue>
    </source>
</reference>
<organism evidence="22 23">
    <name type="scientific">Jatropha curcas</name>
    <name type="common">Barbados nut</name>
    <dbReference type="NCBI Taxonomy" id="180498"/>
    <lineage>
        <taxon>Eukaryota</taxon>
        <taxon>Viridiplantae</taxon>
        <taxon>Streptophyta</taxon>
        <taxon>Embryophyta</taxon>
        <taxon>Tracheophyta</taxon>
        <taxon>Spermatophyta</taxon>
        <taxon>Magnoliopsida</taxon>
        <taxon>eudicotyledons</taxon>
        <taxon>Gunneridae</taxon>
        <taxon>Pentapetalae</taxon>
        <taxon>rosids</taxon>
        <taxon>fabids</taxon>
        <taxon>Malpighiales</taxon>
        <taxon>Euphorbiaceae</taxon>
        <taxon>Crotonoideae</taxon>
        <taxon>Jatropheae</taxon>
        <taxon>Jatropha</taxon>
    </lineage>
</organism>
<dbReference type="InterPro" id="IPR000985">
    <property type="entry name" value="Lectin_LegA_CS"/>
</dbReference>
<evidence type="ECO:0000256" key="15">
    <source>
        <dbReference type="ARBA" id="ARBA00022989"/>
    </source>
</evidence>
<keyword evidence="11" id="KW-0430">Lectin</keyword>
<protein>
    <recommendedName>
        <fullName evidence="5">non-specific serine/threonine protein kinase</fullName>
        <ecNumber evidence="5">2.7.11.1</ecNumber>
    </recommendedName>
</protein>
<dbReference type="InterPro" id="IPR000719">
    <property type="entry name" value="Prot_kinase_dom"/>
</dbReference>
<dbReference type="InterPro" id="IPR050528">
    <property type="entry name" value="L-type_Lectin-RKs"/>
</dbReference>
<keyword evidence="17" id="KW-0675">Receptor</keyword>
<evidence type="ECO:0000256" key="1">
    <source>
        <dbReference type="ARBA" id="ARBA00004251"/>
    </source>
</evidence>
<dbReference type="SUPFAM" id="SSF49899">
    <property type="entry name" value="Concanavalin A-like lectins/glucanases"/>
    <property type="match status" value="1"/>
</dbReference>
<dbReference type="CDD" id="cd06899">
    <property type="entry name" value="lectin_legume_LecRK_Arcelin_ConA"/>
    <property type="match status" value="1"/>
</dbReference>
<evidence type="ECO:0000313" key="22">
    <source>
        <dbReference type="EMBL" id="KDP37609.1"/>
    </source>
</evidence>
<evidence type="ECO:0000256" key="2">
    <source>
        <dbReference type="ARBA" id="ARBA00007606"/>
    </source>
</evidence>
<comment type="subcellular location">
    <subcellularLocation>
        <location evidence="1">Cell membrane</location>
        <topology evidence="1">Single-pass type I membrane protein</topology>
    </subcellularLocation>
</comment>
<keyword evidence="23" id="KW-1185">Reference proteome</keyword>
<dbReference type="PROSITE" id="PS00108">
    <property type="entry name" value="PROTEIN_KINASE_ST"/>
    <property type="match status" value="1"/>
</dbReference>
<accession>A0A067L0I5</accession>
<evidence type="ECO:0000256" key="11">
    <source>
        <dbReference type="ARBA" id="ARBA00022734"/>
    </source>
</evidence>
<dbReference type="PANTHER" id="PTHR27007">
    <property type="match status" value="1"/>
</dbReference>
<dbReference type="PROSITE" id="PS00307">
    <property type="entry name" value="LECTIN_LEGUME_BETA"/>
    <property type="match status" value="1"/>
</dbReference>
<keyword evidence="7" id="KW-0723">Serine/threonine-protein kinase</keyword>
<dbReference type="Proteomes" id="UP000027138">
    <property type="component" value="Unassembled WGS sequence"/>
</dbReference>
<dbReference type="EMBL" id="KK914394">
    <property type="protein sequence ID" value="KDP37609.1"/>
    <property type="molecule type" value="Genomic_DNA"/>
</dbReference>
<dbReference type="GO" id="GO:0030246">
    <property type="term" value="F:carbohydrate binding"/>
    <property type="evidence" value="ECO:0007669"/>
    <property type="project" value="UniProtKB-KW"/>
</dbReference>
<evidence type="ECO:0000256" key="3">
    <source>
        <dbReference type="ARBA" id="ARBA00008536"/>
    </source>
</evidence>
<feature type="transmembrane region" description="Helical" evidence="20">
    <location>
        <begin position="184"/>
        <end position="209"/>
    </location>
</feature>
<dbReference type="InterPro" id="IPR017441">
    <property type="entry name" value="Protein_kinase_ATP_BS"/>
</dbReference>
<comment type="similarity">
    <text evidence="2">Belongs to the leguminous lectin family.</text>
</comment>
<name>A0A067L0I5_JATCU</name>
<dbReference type="FunFam" id="1.10.510.10:FF:000240">
    <property type="entry name" value="Lectin-domain containing receptor kinase A4.3"/>
    <property type="match status" value="1"/>
</dbReference>
<dbReference type="SMART" id="SM00220">
    <property type="entry name" value="S_TKc"/>
    <property type="match status" value="1"/>
</dbReference>
<evidence type="ECO:0000259" key="21">
    <source>
        <dbReference type="PROSITE" id="PS50011"/>
    </source>
</evidence>
<proteinExistence type="inferred from homology"/>
<keyword evidence="6" id="KW-1003">Cell membrane</keyword>
<evidence type="ECO:0000256" key="19">
    <source>
        <dbReference type="PROSITE-ProRule" id="PRU10141"/>
    </source>
</evidence>
<evidence type="ECO:0000256" key="8">
    <source>
        <dbReference type="ARBA" id="ARBA00022679"/>
    </source>
</evidence>
<evidence type="ECO:0000256" key="12">
    <source>
        <dbReference type="ARBA" id="ARBA00022741"/>
    </source>
</evidence>
<keyword evidence="9 20" id="KW-0812">Transmembrane</keyword>
<feature type="binding site" evidence="19">
    <location>
        <position position="283"/>
    </location>
    <ligand>
        <name>ATP</name>
        <dbReference type="ChEBI" id="CHEBI:30616"/>
    </ligand>
</feature>
<keyword evidence="13" id="KW-0418">Kinase</keyword>
<evidence type="ECO:0000313" key="23">
    <source>
        <dbReference type="Proteomes" id="UP000027138"/>
    </source>
</evidence>
<gene>
    <name evidence="22" type="ORF">JCGZ_06952</name>
</gene>
<evidence type="ECO:0000256" key="10">
    <source>
        <dbReference type="ARBA" id="ARBA00022729"/>
    </source>
</evidence>
<keyword evidence="14 19" id="KW-0067">ATP-binding</keyword>
<dbReference type="SUPFAM" id="SSF56112">
    <property type="entry name" value="Protein kinase-like (PK-like)"/>
    <property type="match status" value="1"/>
</dbReference>
<dbReference type="Gene3D" id="1.10.510.10">
    <property type="entry name" value="Transferase(Phosphotransferase) domain 1"/>
    <property type="match status" value="1"/>
</dbReference>
<keyword evidence="10" id="KW-0732">Signal</keyword>
<dbReference type="FunFam" id="3.30.200.20:FF:000168">
    <property type="entry name" value="L-type lectin-domain containing receptor kinase IX.1"/>
    <property type="match status" value="1"/>
</dbReference>
<dbReference type="InterPro" id="IPR001245">
    <property type="entry name" value="Ser-Thr/Tyr_kinase_cat_dom"/>
</dbReference>
<dbReference type="InterPro" id="IPR001220">
    <property type="entry name" value="Legume_lectin_dom"/>
</dbReference>
<dbReference type="InterPro" id="IPR013320">
    <property type="entry name" value="ConA-like_dom_sf"/>
</dbReference>
<dbReference type="GO" id="GO:0005524">
    <property type="term" value="F:ATP binding"/>
    <property type="evidence" value="ECO:0007669"/>
    <property type="project" value="UniProtKB-UniRule"/>
</dbReference>
<dbReference type="GO" id="GO:0002229">
    <property type="term" value="P:defense response to oomycetes"/>
    <property type="evidence" value="ECO:0007669"/>
    <property type="project" value="UniProtKB-ARBA"/>
</dbReference>
<dbReference type="PROSITE" id="PS50011">
    <property type="entry name" value="PROTEIN_KINASE_DOM"/>
    <property type="match status" value="1"/>
</dbReference>
<sequence length="549" mass="61825">MTFFLSSENFTLGNDFAGGGLGLARENQTSKYPFLAVEFDTFHNSWDPPFRQHVGININSVNSNATTDWSWSKGMEDGQKVFASITYDSTLKRLTVSFTAFSDYLLIEQNLIYDVDLRDFLPEWVKIGFSASTGLSFEQHNLYSWFFTSNLQEQKHVVPKVNTSQITDVPKNNTSTNRSNSNKVIGLAIGLSIGLCVFVGVIISSLSYFCCWKESREEKGNEIISNLSIDNEFEKNTGPRKFSYNDLVRATNNFSEQEKLGEGGFGAVYRGYLKEVDLFVAVKRISRGSKQGIREYASEVKVISQLRHRNLVQLLGWCHERGGLLLVYEFMPNGSLDSHLFKENKFLTWEMRYNIVLGLASGLQYLQEEWEQLVVHRDIKSSNIMLDSNFNAKLGDFGLARLVDHNKGSQTTALAGTLGYMAPECAITGKASKETDVYSFGIVVLEIACGKNPINLEEERDGEKISVVRWVWDLYGEGKQKLLEGADPRLDGDFDEQQLVCLMVVGVWCAHLDAKLRPSIRQAIQVLNFEAPLPVLPLKMPEPSYVSCI</sequence>
<evidence type="ECO:0000256" key="7">
    <source>
        <dbReference type="ARBA" id="ARBA00022527"/>
    </source>
</evidence>
<evidence type="ECO:0000256" key="9">
    <source>
        <dbReference type="ARBA" id="ARBA00022692"/>
    </source>
</evidence>
<evidence type="ECO:0000256" key="18">
    <source>
        <dbReference type="ARBA" id="ARBA00023180"/>
    </source>
</evidence>
<dbReference type="EC" id="2.7.11.1" evidence="5"/>
<evidence type="ECO:0000256" key="17">
    <source>
        <dbReference type="ARBA" id="ARBA00023170"/>
    </source>
</evidence>
<dbReference type="InterPro" id="IPR011009">
    <property type="entry name" value="Kinase-like_dom_sf"/>
</dbReference>
<keyword evidence="8" id="KW-0808">Transferase</keyword>
<dbReference type="Pfam" id="PF07714">
    <property type="entry name" value="PK_Tyr_Ser-Thr"/>
    <property type="match status" value="1"/>
</dbReference>
<dbReference type="OrthoDB" id="842456at2759"/>
<evidence type="ECO:0000256" key="13">
    <source>
        <dbReference type="ARBA" id="ARBA00022777"/>
    </source>
</evidence>
<dbReference type="AlphaFoldDB" id="A0A067L0I5"/>
<dbReference type="InterPro" id="IPR019825">
    <property type="entry name" value="Lectin_legB_Mn/Ca_BS"/>
</dbReference>
<comment type="similarity">
    <text evidence="3">In the N-terminal section; belongs to the leguminous lectin family.</text>
</comment>
<evidence type="ECO:0000256" key="14">
    <source>
        <dbReference type="ARBA" id="ARBA00022840"/>
    </source>
</evidence>
<dbReference type="GO" id="GO:0005886">
    <property type="term" value="C:plasma membrane"/>
    <property type="evidence" value="ECO:0007669"/>
    <property type="project" value="UniProtKB-SubCell"/>
</dbReference>
<keyword evidence="18" id="KW-0325">Glycoprotein</keyword>
<comment type="similarity">
    <text evidence="4">In the C-terminal section; belongs to the protein kinase superfamily. Ser/Thr protein kinase family.</text>
</comment>
<dbReference type="InterPro" id="IPR008271">
    <property type="entry name" value="Ser/Thr_kinase_AS"/>
</dbReference>
<keyword evidence="15 20" id="KW-1133">Transmembrane helix</keyword>
<dbReference type="Gene3D" id="3.30.200.20">
    <property type="entry name" value="Phosphorylase Kinase, domain 1"/>
    <property type="match status" value="1"/>
</dbReference>
<evidence type="ECO:0000256" key="16">
    <source>
        <dbReference type="ARBA" id="ARBA00023136"/>
    </source>
</evidence>
<keyword evidence="16 20" id="KW-0472">Membrane</keyword>
<evidence type="ECO:0000256" key="4">
    <source>
        <dbReference type="ARBA" id="ARBA00010217"/>
    </source>
</evidence>
<dbReference type="Gene3D" id="2.60.120.200">
    <property type="match status" value="1"/>
</dbReference>
<feature type="domain" description="Protein kinase" evidence="21">
    <location>
        <begin position="254"/>
        <end position="536"/>
    </location>
</feature>
<evidence type="ECO:0000256" key="20">
    <source>
        <dbReference type="SAM" id="Phobius"/>
    </source>
</evidence>
<dbReference type="Pfam" id="PF00139">
    <property type="entry name" value="Lectin_legB"/>
    <property type="match status" value="1"/>
</dbReference>
<dbReference type="PROSITE" id="PS00107">
    <property type="entry name" value="PROTEIN_KINASE_ATP"/>
    <property type="match status" value="1"/>
</dbReference>
<keyword evidence="12 19" id="KW-0547">Nucleotide-binding</keyword>
<evidence type="ECO:0000256" key="6">
    <source>
        <dbReference type="ARBA" id="ARBA00022475"/>
    </source>
</evidence>
<evidence type="ECO:0000256" key="5">
    <source>
        <dbReference type="ARBA" id="ARBA00012513"/>
    </source>
</evidence>
<dbReference type="GO" id="GO:0004674">
    <property type="term" value="F:protein serine/threonine kinase activity"/>
    <property type="evidence" value="ECO:0007669"/>
    <property type="project" value="UniProtKB-KW"/>
</dbReference>
<dbReference type="CDD" id="cd14066">
    <property type="entry name" value="STKc_IRAK"/>
    <property type="match status" value="1"/>
</dbReference>
<dbReference type="PROSITE" id="PS00308">
    <property type="entry name" value="LECTIN_LEGUME_ALPHA"/>
    <property type="match status" value="1"/>
</dbReference>